<evidence type="ECO:0000313" key="4">
    <source>
        <dbReference type="Proteomes" id="UP000034071"/>
    </source>
</evidence>
<dbReference type="InterPro" id="IPR003425">
    <property type="entry name" value="CCB3/YggT"/>
</dbReference>
<accession>A0A0F6TS37</accession>
<dbReference type="HOGENOM" id="CLU_089905_1_0_6"/>
<dbReference type="GO" id="GO:0016020">
    <property type="term" value="C:membrane"/>
    <property type="evidence" value="ECO:0007669"/>
    <property type="project" value="InterPro"/>
</dbReference>
<feature type="transmembrane region" description="Helical" evidence="2">
    <location>
        <begin position="6"/>
        <end position="26"/>
    </location>
</feature>
<name>A0A0F6TS37_9GAMM</name>
<dbReference type="Pfam" id="PF02325">
    <property type="entry name" value="CCB3_YggT"/>
    <property type="match status" value="2"/>
</dbReference>
<dbReference type="AlphaFoldDB" id="A0A0F6TS37"/>
<dbReference type="PANTHER" id="PTHR33219:SF14">
    <property type="entry name" value="PROTEIN COFACTOR ASSEMBLY OF COMPLEX C SUBUNIT B CCB3, CHLOROPLASTIC-RELATED"/>
    <property type="match status" value="1"/>
</dbReference>
<proteinExistence type="inferred from homology"/>
<evidence type="ECO:0000313" key="3">
    <source>
        <dbReference type="EMBL" id="AKE53064.1"/>
    </source>
</evidence>
<evidence type="ECO:0000256" key="2">
    <source>
        <dbReference type="SAM" id="Phobius"/>
    </source>
</evidence>
<keyword evidence="2" id="KW-0812">Transmembrane</keyword>
<reference evidence="3 4" key="1">
    <citation type="submission" date="2015-02" db="EMBL/GenBank/DDBJ databases">
        <title>Complete genome sequence of Kangiella geojedonensis strain YCS-5T.</title>
        <authorList>
            <person name="Kim K.M."/>
        </authorList>
    </citation>
    <scope>NUCLEOTIDE SEQUENCE [LARGE SCALE GENOMIC DNA]</scope>
    <source>
        <strain evidence="3 4">YCS-5</strain>
    </source>
</reference>
<protein>
    <recommendedName>
        <fullName evidence="5">YggT family protein</fullName>
    </recommendedName>
</protein>
<keyword evidence="2" id="KW-1133">Transmembrane helix</keyword>
<dbReference type="RefSeq" id="WP_046562052.1">
    <property type="nucleotide sequence ID" value="NZ_CP010975.1"/>
</dbReference>
<keyword evidence="2" id="KW-0472">Membrane</keyword>
<evidence type="ECO:0008006" key="5">
    <source>
        <dbReference type="Google" id="ProtNLM"/>
    </source>
</evidence>
<dbReference type="STRING" id="914150.TQ33_2137"/>
<dbReference type="KEGG" id="kge:TQ33_2137"/>
<feature type="transmembrane region" description="Helical" evidence="2">
    <location>
        <begin position="159"/>
        <end position="181"/>
    </location>
</feature>
<feature type="transmembrane region" description="Helical" evidence="2">
    <location>
        <begin position="62"/>
        <end position="86"/>
    </location>
</feature>
<dbReference type="Proteomes" id="UP000034071">
    <property type="component" value="Chromosome"/>
</dbReference>
<dbReference type="EMBL" id="CP010975">
    <property type="protein sequence ID" value="AKE53064.1"/>
    <property type="molecule type" value="Genomic_DNA"/>
</dbReference>
<dbReference type="PANTHER" id="PTHR33219">
    <property type="entry name" value="YLMG HOMOLOG PROTEIN 2, CHLOROPLASTIC"/>
    <property type="match status" value="1"/>
</dbReference>
<keyword evidence="4" id="KW-1185">Reference proteome</keyword>
<comment type="similarity">
    <text evidence="1">Belongs to the YggT family.</text>
</comment>
<sequence>MNNFTFTLLEHLSNILVMMFLIRLLLQLGQADFHNPISQFIHRFTSPVINPLRRIIPDMGRFSTASFLVAMVIIAIKFVIISTVYVTLPPEAMTLGILIGLMMQGAPAMGGLVMIITNMLLILFLGLMIASFMSGGRYHPGVAFLYQVTRPILRPVQKIIPPIAGSIDLSPMIILFGLWFLQDGLYRLGVSLITG</sequence>
<organism evidence="3 4">
    <name type="scientific">Kangiella geojedonensis</name>
    <dbReference type="NCBI Taxonomy" id="914150"/>
    <lineage>
        <taxon>Bacteria</taxon>
        <taxon>Pseudomonadati</taxon>
        <taxon>Pseudomonadota</taxon>
        <taxon>Gammaproteobacteria</taxon>
        <taxon>Kangiellales</taxon>
        <taxon>Kangiellaceae</taxon>
        <taxon>Kangiella</taxon>
    </lineage>
</organism>
<evidence type="ECO:0000256" key="1">
    <source>
        <dbReference type="ARBA" id="ARBA00010894"/>
    </source>
</evidence>
<dbReference type="OrthoDB" id="9806665at2"/>
<gene>
    <name evidence="3" type="ORF">TQ33_2137</name>
</gene>